<sequence length="78" mass="9392">MIIMYMLEKQKNVIRYKYTTSKDDDNYGIILINLDTKEIEFEKKYSDICENCDCHAYSKAEKMLKSNNFEKQVTVAWY</sequence>
<comment type="caution">
    <text evidence="1">The sequence shown here is derived from an EMBL/GenBank/DDBJ whole genome shotgun (WGS) entry which is preliminary data.</text>
</comment>
<proteinExistence type="predicted"/>
<evidence type="ECO:0000313" key="1">
    <source>
        <dbReference type="EMBL" id="CCY77720.1"/>
    </source>
</evidence>
<evidence type="ECO:0000313" key="2">
    <source>
        <dbReference type="Proteomes" id="UP000018300"/>
    </source>
</evidence>
<organism evidence="1 2">
    <name type="scientific">Eshraghiella crossota CAG:259</name>
    <dbReference type="NCBI Taxonomy" id="1263062"/>
    <lineage>
        <taxon>Bacteria</taxon>
        <taxon>Bacillati</taxon>
        <taxon>Bacillota</taxon>
        <taxon>Clostridia</taxon>
        <taxon>Lachnospirales</taxon>
        <taxon>Lachnospiraceae</taxon>
        <taxon>Eshraghiella</taxon>
    </lineage>
</organism>
<protein>
    <submittedName>
        <fullName evidence="1">Uncharacterized protein</fullName>
    </submittedName>
</protein>
<dbReference type="Proteomes" id="UP000018300">
    <property type="component" value="Unassembled WGS sequence"/>
</dbReference>
<gene>
    <name evidence="1" type="ORF">BN569_00904</name>
</gene>
<reference evidence="1" key="1">
    <citation type="submission" date="2012-11" db="EMBL/GenBank/DDBJ databases">
        <title>Dependencies among metagenomic species, viruses, plasmids and units of genetic variation.</title>
        <authorList>
            <person name="Nielsen H.B."/>
            <person name="Almeida M."/>
            <person name="Juncker A.S."/>
            <person name="Rasmussen S."/>
            <person name="Li J."/>
            <person name="Sunagawa S."/>
            <person name="Plichta D."/>
            <person name="Gautier L."/>
            <person name="Le Chatelier E."/>
            <person name="Peletier E."/>
            <person name="Bonde I."/>
            <person name="Nielsen T."/>
            <person name="Manichanh C."/>
            <person name="Arumugam M."/>
            <person name="Batto J."/>
            <person name="Santos M.B.Q.D."/>
            <person name="Blom N."/>
            <person name="Borruel N."/>
            <person name="Burgdorf K.S."/>
            <person name="Boumezbeur F."/>
            <person name="Casellas F."/>
            <person name="Dore J."/>
            <person name="Guarner F."/>
            <person name="Hansen T."/>
            <person name="Hildebrand F."/>
            <person name="Kaas R.S."/>
            <person name="Kennedy S."/>
            <person name="Kristiansen K."/>
            <person name="Kultima J.R."/>
            <person name="Leonard P."/>
            <person name="Levenez F."/>
            <person name="Lund O."/>
            <person name="Moumen B."/>
            <person name="Le Paslier D."/>
            <person name="Pons N."/>
            <person name="Pedersen O."/>
            <person name="Prifti E."/>
            <person name="Qin J."/>
            <person name="Raes J."/>
            <person name="Tap J."/>
            <person name="Tims S."/>
            <person name="Ussery D.W."/>
            <person name="Yamada T."/>
            <person name="MetaHit consortium"/>
            <person name="Renault P."/>
            <person name="Sicheritz-Ponten T."/>
            <person name="Bork P."/>
            <person name="Wang J."/>
            <person name="Brunak S."/>
            <person name="Ehrlich S.D."/>
        </authorList>
    </citation>
    <scope>NUCLEOTIDE SEQUENCE [LARGE SCALE GENOMIC DNA]</scope>
</reference>
<accession>R5LEW2</accession>
<dbReference type="EMBL" id="CAYU010000074">
    <property type="protein sequence ID" value="CCY77720.1"/>
    <property type="molecule type" value="Genomic_DNA"/>
</dbReference>
<dbReference type="AlphaFoldDB" id="R5LEW2"/>
<name>R5LEW2_9FIRM</name>